<dbReference type="InterPro" id="IPR043148">
    <property type="entry name" value="TagF_C"/>
</dbReference>
<sequence length="405" mass="47173">MFFKKKYDILLICNDEDKAEIKDGKYFSKFLDSLKILLETYNLKSLSLALPFARRYGGSTYSNAISVNLEIFFIKVIRKVLQKINLYNGIEIFLNKCSLTEDKFYQNFIKKFGIRLVICIGANKYICQACRESKINIVELLHGLGYSKIPWGWSYEEIKNLPTHIWSLDRASTKVFKPLEGMGIILEEIEHPWYSQFENFKEGSFGSISFLSKKNSPIKNKKVVLLSLTCGYDGDEGTYLYRKNVIKNGLIPSNLMELLEDQNQNIFWFIRRHPKQEAKMKYNNQKKLLDQICKKNKNVDWRQATSVSLPYLLPYVDCHITMNSQICYDTAIYGIKSLGLCPSLIKGNSYQFAFQDLEEANLFKRGVSKKDDILSFILESKKIKPFKLTCRNRDDFVKTIYRAIK</sequence>
<dbReference type="HOGENOM" id="CLU_645164_0_0_3"/>
<gene>
    <name evidence="1" type="ordered locus">A9601_14081</name>
</gene>
<organism evidence="1 2">
    <name type="scientific">Prochlorococcus marinus (strain AS9601)</name>
    <dbReference type="NCBI Taxonomy" id="146891"/>
    <lineage>
        <taxon>Bacteria</taxon>
        <taxon>Bacillati</taxon>
        <taxon>Cyanobacteriota</taxon>
        <taxon>Cyanophyceae</taxon>
        <taxon>Synechococcales</taxon>
        <taxon>Prochlorococcaceae</taxon>
        <taxon>Prochlorococcus</taxon>
    </lineage>
</organism>
<dbReference type="AlphaFoldDB" id="A2BSD1"/>
<protein>
    <submittedName>
        <fullName evidence="1">Uncharacterized protein</fullName>
    </submittedName>
</protein>
<reference evidence="1 2" key="1">
    <citation type="journal article" date="2007" name="PLoS Genet.">
        <title>Patterns and implications of gene gain and loss in the evolution of Prochlorococcus.</title>
        <authorList>
            <person name="Kettler G.C."/>
            <person name="Martiny A.C."/>
            <person name="Huang K."/>
            <person name="Zucker J."/>
            <person name="Coleman M.L."/>
            <person name="Rodrigue S."/>
            <person name="Chen F."/>
            <person name="Lapidus A."/>
            <person name="Ferriera S."/>
            <person name="Johnson J."/>
            <person name="Steglich C."/>
            <person name="Church G.M."/>
            <person name="Richardson P."/>
            <person name="Chisholm S.W."/>
        </authorList>
    </citation>
    <scope>NUCLEOTIDE SEQUENCE [LARGE SCALE GENOMIC DNA]</scope>
    <source>
        <strain evidence="1 2">AS9601</strain>
    </source>
</reference>
<name>A2BSD1_PROMS</name>
<accession>A2BSD1</accession>
<dbReference type="RefSeq" id="WP_011818829.1">
    <property type="nucleotide sequence ID" value="NC_008816.1"/>
</dbReference>
<dbReference type="Proteomes" id="UP000002590">
    <property type="component" value="Chromosome"/>
</dbReference>
<dbReference type="Gene3D" id="3.40.50.12580">
    <property type="match status" value="1"/>
</dbReference>
<dbReference type="OrthoDB" id="574736at2"/>
<dbReference type="EMBL" id="CP000551">
    <property type="protein sequence ID" value="ABM70692.1"/>
    <property type="molecule type" value="Genomic_DNA"/>
</dbReference>
<evidence type="ECO:0000313" key="1">
    <source>
        <dbReference type="EMBL" id="ABM70692.1"/>
    </source>
</evidence>
<evidence type="ECO:0000313" key="2">
    <source>
        <dbReference type="Proteomes" id="UP000002590"/>
    </source>
</evidence>
<proteinExistence type="predicted"/>
<dbReference type="KEGG" id="pmb:A9601_14081"/>
<dbReference type="STRING" id="146891.A9601_14081"/>